<dbReference type="CDD" id="cd06580">
    <property type="entry name" value="TM_PBP1_transp_TpRbsC_like"/>
    <property type="match status" value="1"/>
</dbReference>
<evidence type="ECO:0000256" key="2">
    <source>
        <dbReference type="ARBA" id="ARBA00022475"/>
    </source>
</evidence>
<keyword evidence="2" id="KW-1003">Cell membrane</keyword>
<keyword evidence="8" id="KW-1185">Reference proteome</keyword>
<keyword evidence="5 6" id="KW-0472">Membrane</keyword>
<dbReference type="Proteomes" id="UP000005039">
    <property type="component" value="Unassembled WGS sequence"/>
</dbReference>
<feature type="transmembrane region" description="Helical" evidence="6">
    <location>
        <begin position="38"/>
        <end position="57"/>
    </location>
</feature>
<evidence type="ECO:0000256" key="3">
    <source>
        <dbReference type="ARBA" id="ARBA00022692"/>
    </source>
</evidence>
<dbReference type="EMBL" id="AJGH01000064">
    <property type="protein sequence ID" value="EIC95844.1"/>
    <property type="molecule type" value="Genomic_DNA"/>
</dbReference>
<feature type="transmembrane region" description="Helical" evidence="6">
    <location>
        <begin position="274"/>
        <end position="292"/>
    </location>
</feature>
<dbReference type="eggNOG" id="COG1079">
    <property type="taxonomic scope" value="Bacteria"/>
</dbReference>
<dbReference type="GO" id="GO:0022857">
    <property type="term" value="F:transmembrane transporter activity"/>
    <property type="evidence" value="ECO:0007669"/>
    <property type="project" value="InterPro"/>
</dbReference>
<evidence type="ECO:0000313" key="8">
    <source>
        <dbReference type="Proteomes" id="UP000005039"/>
    </source>
</evidence>
<dbReference type="InterPro" id="IPR001851">
    <property type="entry name" value="ABC_transp_permease"/>
</dbReference>
<dbReference type="AlphaFoldDB" id="I0R836"/>
<sequence>MNTTLILSIVYASVRMAVPLLLIALAELYSEKAGMVNIGLEGLAAIGALIGFMISYYTGNTWLGIICAAIAAILINLIYAFATISLCANHIVYGMAMNILAPALASFIYRISFGAGNSLTQVELMNPIQIPVLSNIPFIGELLFKQTPMVYLAFLTVAFTGVFFNKTKVGLNYKSVGEYPKAAATLGINVIGVKYISCIICGALAGIGGAYLTTCYSTTYTEGIVSGRGFIALAAVIFGRWTGMGVMYACLFFGLCDAIQIRLQVSSIGLQYQFFQMIPYIATIAVLAIIGSNKAGPKANGLPYCKEQR</sequence>
<dbReference type="GO" id="GO:0005886">
    <property type="term" value="C:plasma membrane"/>
    <property type="evidence" value="ECO:0007669"/>
    <property type="project" value="UniProtKB-SubCell"/>
</dbReference>
<reference evidence="7 8" key="1">
    <citation type="submission" date="2012-03" db="EMBL/GenBank/DDBJ databases">
        <authorList>
            <person name="Durkin A.S."/>
            <person name="McCorrison J."/>
            <person name="Torralba M."/>
            <person name="Gillis M."/>
            <person name="Methe B."/>
            <person name="Sutton G."/>
            <person name="Nelson K.E."/>
        </authorList>
    </citation>
    <scope>NUCLEOTIDE SEQUENCE [LARGE SCALE GENOMIC DNA]</scope>
    <source>
        <strain evidence="7 8">F0468</strain>
    </source>
</reference>
<evidence type="ECO:0000256" key="1">
    <source>
        <dbReference type="ARBA" id="ARBA00004651"/>
    </source>
</evidence>
<feature type="transmembrane region" description="Helical" evidence="6">
    <location>
        <begin position="91"/>
        <end position="111"/>
    </location>
</feature>
<accession>I0R836</accession>
<evidence type="ECO:0000256" key="4">
    <source>
        <dbReference type="ARBA" id="ARBA00022989"/>
    </source>
</evidence>
<dbReference type="OrthoDB" id="9792579at2"/>
<feature type="transmembrane region" description="Helical" evidence="6">
    <location>
        <begin position="186"/>
        <end position="210"/>
    </location>
</feature>
<keyword evidence="4 6" id="KW-1133">Transmembrane helix</keyword>
<dbReference type="PANTHER" id="PTHR43370:SF1">
    <property type="entry name" value="GUANOSINE ABC TRANSPORTER PERMEASE PROTEIN NUPQ"/>
    <property type="match status" value="1"/>
</dbReference>
<evidence type="ECO:0000256" key="6">
    <source>
        <dbReference type="SAM" id="Phobius"/>
    </source>
</evidence>
<comment type="caution">
    <text evidence="7">The sequence shown here is derived from an EMBL/GenBank/DDBJ whole genome shotgun (WGS) entry which is preliminary data.</text>
</comment>
<comment type="subcellular location">
    <subcellularLocation>
        <location evidence="1">Cell membrane</location>
        <topology evidence="1">Multi-pass membrane protein</topology>
    </subcellularLocation>
</comment>
<name>I0R836_9FIRM</name>
<keyword evidence="3 6" id="KW-0812">Transmembrane</keyword>
<evidence type="ECO:0000256" key="5">
    <source>
        <dbReference type="ARBA" id="ARBA00023136"/>
    </source>
</evidence>
<protein>
    <submittedName>
        <fullName evidence="7">Branched-chain amino acid ABC transporter, permease protein</fullName>
    </submittedName>
</protein>
<feature type="transmembrane region" description="Helical" evidence="6">
    <location>
        <begin position="148"/>
        <end position="165"/>
    </location>
</feature>
<evidence type="ECO:0000313" key="7">
    <source>
        <dbReference type="EMBL" id="EIC95844.1"/>
    </source>
</evidence>
<dbReference type="RefSeq" id="WP_008753953.1">
    <property type="nucleotide sequence ID" value="NZ_AJGH01000064.1"/>
</dbReference>
<dbReference type="PANTHER" id="PTHR43370">
    <property type="entry name" value="SUGAR ABC TRANSPORTER INTEGRAL MEMBRANE PROTEIN-RELATED"/>
    <property type="match status" value="1"/>
</dbReference>
<dbReference type="PATRIC" id="fig|1095750.3.peg.1386"/>
<dbReference type="Pfam" id="PF02653">
    <property type="entry name" value="BPD_transp_2"/>
    <property type="match status" value="1"/>
</dbReference>
<gene>
    <name evidence="7" type="ORF">HMPREF9970_0421</name>
</gene>
<feature type="transmembrane region" description="Helical" evidence="6">
    <location>
        <begin position="63"/>
        <end position="84"/>
    </location>
</feature>
<proteinExistence type="predicted"/>
<feature type="transmembrane region" description="Helical" evidence="6">
    <location>
        <begin position="6"/>
        <end position="26"/>
    </location>
</feature>
<feature type="transmembrane region" description="Helical" evidence="6">
    <location>
        <begin position="230"/>
        <end position="253"/>
    </location>
</feature>
<organism evidence="7 8">
    <name type="scientific">Lachnoanaerobaculum saburreum F0468</name>
    <dbReference type="NCBI Taxonomy" id="1095750"/>
    <lineage>
        <taxon>Bacteria</taxon>
        <taxon>Bacillati</taxon>
        <taxon>Bacillota</taxon>
        <taxon>Clostridia</taxon>
        <taxon>Lachnospirales</taxon>
        <taxon>Lachnospiraceae</taxon>
        <taxon>Lachnoanaerobaculum</taxon>
    </lineage>
</organism>